<dbReference type="SMART" id="SM00935">
    <property type="entry name" value="OmpH"/>
    <property type="match status" value="1"/>
</dbReference>
<evidence type="ECO:0000256" key="2">
    <source>
        <dbReference type="ARBA" id="ARBA00022729"/>
    </source>
</evidence>
<accession>A0A1F6TT60</accession>
<dbReference type="AlphaFoldDB" id="A0A1F6TT60"/>
<gene>
    <name evidence="5" type="ORF">A2151_00620</name>
</gene>
<organism evidence="5 6">
    <name type="scientific">Candidatus Muproteobacteria bacterium RBG_16_65_34</name>
    <dbReference type="NCBI Taxonomy" id="1817760"/>
    <lineage>
        <taxon>Bacteria</taxon>
        <taxon>Pseudomonadati</taxon>
        <taxon>Pseudomonadota</taxon>
        <taxon>Candidatus Muproteobacteria</taxon>
    </lineage>
</organism>
<name>A0A1F6TT60_9PROT</name>
<keyword evidence="2 4" id="KW-0732">Signal</keyword>
<dbReference type="EMBL" id="MFSU01000031">
    <property type="protein sequence ID" value="OGI48310.1"/>
    <property type="molecule type" value="Genomic_DNA"/>
</dbReference>
<dbReference type="Proteomes" id="UP000178885">
    <property type="component" value="Unassembled WGS sequence"/>
</dbReference>
<dbReference type="PANTHER" id="PTHR35089">
    <property type="entry name" value="CHAPERONE PROTEIN SKP"/>
    <property type="match status" value="1"/>
</dbReference>
<dbReference type="GO" id="GO:0051082">
    <property type="term" value="F:unfolded protein binding"/>
    <property type="evidence" value="ECO:0007669"/>
    <property type="project" value="InterPro"/>
</dbReference>
<evidence type="ECO:0000256" key="4">
    <source>
        <dbReference type="SAM" id="SignalP"/>
    </source>
</evidence>
<evidence type="ECO:0000256" key="1">
    <source>
        <dbReference type="ARBA" id="ARBA00009091"/>
    </source>
</evidence>
<dbReference type="InterPro" id="IPR024930">
    <property type="entry name" value="Skp_dom_sf"/>
</dbReference>
<comment type="similarity">
    <text evidence="1">Belongs to the Skp family.</text>
</comment>
<comment type="caution">
    <text evidence="5">The sequence shown here is derived from an EMBL/GenBank/DDBJ whole genome shotgun (WGS) entry which is preliminary data.</text>
</comment>
<evidence type="ECO:0000313" key="6">
    <source>
        <dbReference type="Proteomes" id="UP000178885"/>
    </source>
</evidence>
<dbReference type="Pfam" id="PF03938">
    <property type="entry name" value="OmpH"/>
    <property type="match status" value="1"/>
</dbReference>
<feature type="coiled-coil region" evidence="3">
    <location>
        <begin position="49"/>
        <end position="120"/>
    </location>
</feature>
<dbReference type="STRING" id="1817760.A2151_00620"/>
<protein>
    <recommendedName>
        <fullName evidence="7">OmpH family outer membrane protein</fullName>
    </recommendedName>
</protein>
<feature type="chain" id="PRO_5009526821" description="OmpH family outer membrane protein" evidence="4">
    <location>
        <begin position="25"/>
        <end position="179"/>
    </location>
</feature>
<dbReference type="PANTHER" id="PTHR35089:SF1">
    <property type="entry name" value="CHAPERONE PROTEIN SKP"/>
    <property type="match status" value="1"/>
</dbReference>
<keyword evidence="3" id="KW-0175">Coiled coil</keyword>
<dbReference type="GO" id="GO:0050821">
    <property type="term" value="P:protein stabilization"/>
    <property type="evidence" value="ECO:0007669"/>
    <property type="project" value="TreeGrafter"/>
</dbReference>
<evidence type="ECO:0000313" key="5">
    <source>
        <dbReference type="EMBL" id="OGI48310.1"/>
    </source>
</evidence>
<dbReference type="SUPFAM" id="SSF111384">
    <property type="entry name" value="OmpH-like"/>
    <property type="match status" value="1"/>
</dbReference>
<evidence type="ECO:0000256" key="3">
    <source>
        <dbReference type="SAM" id="Coils"/>
    </source>
</evidence>
<sequence length="179" mass="20107">MKTTIAAAASLVVGWAVLGGAAYAQDAAQFGYVDMRKAVTESKNGQRVKAELEKFAKQKQEQLAKEEQKVRDLQHAFEKDQLLMTDAQKRDKQKEIQEKIQAFQKMAGEAQREFNQKEQEHTRKVVTEIRAIVAEIAKAEKLALVFEKNDAPVLVLYAEEGPDLTDRVLKAYDAKAGNK</sequence>
<evidence type="ECO:0008006" key="7">
    <source>
        <dbReference type="Google" id="ProtNLM"/>
    </source>
</evidence>
<reference evidence="5 6" key="1">
    <citation type="journal article" date="2016" name="Nat. Commun.">
        <title>Thousands of microbial genomes shed light on interconnected biogeochemical processes in an aquifer system.</title>
        <authorList>
            <person name="Anantharaman K."/>
            <person name="Brown C.T."/>
            <person name="Hug L.A."/>
            <person name="Sharon I."/>
            <person name="Castelle C.J."/>
            <person name="Probst A.J."/>
            <person name="Thomas B.C."/>
            <person name="Singh A."/>
            <person name="Wilkins M.J."/>
            <person name="Karaoz U."/>
            <person name="Brodie E.L."/>
            <person name="Williams K.H."/>
            <person name="Hubbard S.S."/>
            <person name="Banfield J.F."/>
        </authorList>
    </citation>
    <scope>NUCLEOTIDE SEQUENCE [LARGE SCALE GENOMIC DNA]</scope>
</reference>
<proteinExistence type="inferred from homology"/>
<dbReference type="InterPro" id="IPR005632">
    <property type="entry name" value="Chaperone_Skp"/>
</dbReference>
<dbReference type="GO" id="GO:0005829">
    <property type="term" value="C:cytosol"/>
    <property type="evidence" value="ECO:0007669"/>
    <property type="project" value="TreeGrafter"/>
</dbReference>
<dbReference type="Gene3D" id="3.30.910.20">
    <property type="entry name" value="Skp domain"/>
    <property type="match status" value="1"/>
</dbReference>
<feature type="signal peptide" evidence="4">
    <location>
        <begin position="1"/>
        <end position="24"/>
    </location>
</feature>